<dbReference type="Proteomes" id="UP000216605">
    <property type="component" value="Unassembled WGS sequence"/>
</dbReference>
<keyword evidence="6" id="KW-0560">Oxidoreductase</keyword>
<keyword evidence="7" id="KW-0408">Iron</keyword>
<evidence type="ECO:0000256" key="8">
    <source>
        <dbReference type="ARBA" id="ARBA00023133"/>
    </source>
</evidence>
<keyword evidence="3 12" id="KW-0812">Transmembrane</keyword>
<evidence type="ECO:0000256" key="6">
    <source>
        <dbReference type="ARBA" id="ARBA00023002"/>
    </source>
</evidence>
<feature type="transmembrane region" description="Helical" evidence="12">
    <location>
        <begin position="212"/>
        <end position="235"/>
    </location>
</feature>
<keyword evidence="5 12" id="KW-1133">Transmembrane helix</keyword>
<name>A0A255ZQT5_9FLAO</name>
<dbReference type="PANTHER" id="PTHR35457:SF1">
    <property type="entry name" value="HEME A SYNTHASE"/>
    <property type="match status" value="1"/>
</dbReference>
<evidence type="ECO:0000256" key="4">
    <source>
        <dbReference type="ARBA" id="ARBA00022723"/>
    </source>
</evidence>
<keyword evidence="9 12" id="KW-0472">Membrane</keyword>
<accession>A0A255ZQT5</accession>
<feature type="transmembrane region" description="Helical" evidence="12">
    <location>
        <begin position="255"/>
        <end position="277"/>
    </location>
</feature>
<evidence type="ECO:0000256" key="9">
    <source>
        <dbReference type="ARBA" id="ARBA00023136"/>
    </source>
</evidence>
<feature type="transmembrane region" description="Helical" evidence="12">
    <location>
        <begin position="289"/>
        <end position="311"/>
    </location>
</feature>
<evidence type="ECO:0000256" key="3">
    <source>
        <dbReference type="ARBA" id="ARBA00022692"/>
    </source>
</evidence>
<dbReference type="AlphaFoldDB" id="A0A255ZQT5"/>
<dbReference type="PANTHER" id="PTHR35457">
    <property type="entry name" value="HEME A SYNTHASE"/>
    <property type="match status" value="1"/>
</dbReference>
<feature type="transmembrane region" description="Helical" evidence="12">
    <location>
        <begin position="116"/>
        <end position="136"/>
    </location>
</feature>
<evidence type="ECO:0000256" key="11">
    <source>
        <dbReference type="ARBA" id="ARBA00023444"/>
    </source>
</evidence>
<comment type="subcellular location">
    <subcellularLocation>
        <location evidence="1">Membrane</location>
        <topology evidence="1">Multi-pass membrane protein</topology>
    </subcellularLocation>
</comment>
<keyword evidence="14" id="KW-1185">Reference proteome</keyword>
<dbReference type="GO" id="GO:0046872">
    <property type="term" value="F:metal ion binding"/>
    <property type="evidence" value="ECO:0007669"/>
    <property type="project" value="UniProtKB-KW"/>
</dbReference>
<sequence>MKIKFTSITKTALILVYLVIVAGALVRMTGSGMGCPDWPKCFGYYIPPTDIKELMWSPNRQFGKGQVIIKDEKLWVAKETFITGAEYDASKWEPYTRHDYAEFNAVHTWVEYVNRLIGALAGVAVFAMALASFGFWRKKTNIILLSWLCVFLMGFQAWLGATVVYSVLNPVKITLHMVMALVIVGLILYILDRSKELTHQLVVFKYDKLFRNLLIISIALTLIQVVLGTQVRQFVDERVKMLGHENMNQVMDNPIINFYFHRTFSFVVVGVNAWLYLRNKKLSLGYSKVSWVLWLLVFEIASGVAMYYLNFPFGSQTIHLVMAALLFGVQFYLILESRRSAKVILNS</sequence>
<keyword evidence="10" id="KW-1015">Disulfide bond</keyword>
<reference evidence="13 14" key="1">
    <citation type="submission" date="2017-07" db="EMBL/GenBank/DDBJ databases">
        <title>Flavobacterium cyanobacteriorum sp. nov., isolated from cyanobacterial aggregates in a eutrophic lake.</title>
        <authorList>
            <person name="Cai H."/>
        </authorList>
    </citation>
    <scope>NUCLEOTIDE SEQUENCE [LARGE SCALE GENOMIC DNA]</scope>
    <source>
        <strain evidence="13 14">TH021</strain>
    </source>
</reference>
<dbReference type="OrthoDB" id="1447144at2"/>
<evidence type="ECO:0000256" key="5">
    <source>
        <dbReference type="ARBA" id="ARBA00022989"/>
    </source>
</evidence>
<organism evidence="13 14">
    <name type="scientific">Flavobacterium cyanobacteriorum</name>
    <dbReference type="NCBI Taxonomy" id="2022802"/>
    <lineage>
        <taxon>Bacteria</taxon>
        <taxon>Pseudomonadati</taxon>
        <taxon>Bacteroidota</taxon>
        <taxon>Flavobacteriia</taxon>
        <taxon>Flavobacteriales</taxon>
        <taxon>Flavobacteriaceae</taxon>
        <taxon>Flavobacterium</taxon>
    </lineage>
</organism>
<dbReference type="InterPro" id="IPR050450">
    <property type="entry name" value="COX15/CtaA_HemeA_synthase"/>
</dbReference>
<evidence type="ECO:0000256" key="7">
    <source>
        <dbReference type="ARBA" id="ARBA00023004"/>
    </source>
</evidence>
<protein>
    <submittedName>
        <fullName evidence="13">Heme A synthase</fullName>
    </submittedName>
</protein>
<dbReference type="Pfam" id="PF02628">
    <property type="entry name" value="COX15-CtaA"/>
    <property type="match status" value="2"/>
</dbReference>
<evidence type="ECO:0000256" key="10">
    <source>
        <dbReference type="ARBA" id="ARBA00023157"/>
    </source>
</evidence>
<evidence type="ECO:0000256" key="12">
    <source>
        <dbReference type="SAM" id="Phobius"/>
    </source>
</evidence>
<feature type="transmembrane region" description="Helical" evidence="12">
    <location>
        <begin position="173"/>
        <end position="191"/>
    </location>
</feature>
<evidence type="ECO:0000256" key="2">
    <source>
        <dbReference type="ARBA" id="ARBA00022475"/>
    </source>
</evidence>
<dbReference type="GO" id="GO:0016491">
    <property type="term" value="F:oxidoreductase activity"/>
    <property type="evidence" value="ECO:0007669"/>
    <property type="project" value="UniProtKB-KW"/>
</dbReference>
<evidence type="ECO:0000256" key="1">
    <source>
        <dbReference type="ARBA" id="ARBA00004141"/>
    </source>
</evidence>
<keyword evidence="2" id="KW-1003">Cell membrane</keyword>
<evidence type="ECO:0000313" key="13">
    <source>
        <dbReference type="EMBL" id="OYQ43868.1"/>
    </source>
</evidence>
<proteinExistence type="predicted"/>
<dbReference type="EMBL" id="NOXV01000166">
    <property type="protein sequence ID" value="OYQ43868.1"/>
    <property type="molecule type" value="Genomic_DNA"/>
</dbReference>
<dbReference type="InterPro" id="IPR003780">
    <property type="entry name" value="COX15/CtaA_fam"/>
</dbReference>
<keyword evidence="8" id="KW-0350">Heme biosynthesis</keyword>
<feature type="transmembrane region" description="Helical" evidence="12">
    <location>
        <begin position="317"/>
        <end position="335"/>
    </location>
</feature>
<gene>
    <name evidence="13" type="ORF">CHU92_02865</name>
</gene>
<comment type="caution">
    <text evidence="13">The sequence shown here is derived from an EMBL/GenBank/DDBJ whole genome shotgun (WGS) entry which is preliminary data.</text>
</comment>
<keyword evidence="4" id="KW-0479">Metal-binding</keyword>
<evidence type="ECO:0000313" key="14">
    <source>
        <dbReference type="Proteomes" id="UP000216605"/>
    </source>
</evidence>
<dbReference type="GO" id="GO:0016020">
    <property type="term" value="C:membrane"/>
    <property type="evidence" value="ECO:0007669"/>
    <property type="project" value="UniProtKB-SubCell"/>
</dbReference>
<feature type="transmembrane region" description="Helical" evidence="12">
    <location>
        <begin position="143"/>
        <end position="167"/>
    </location>
</feature>
<dbReference type="GO" id="GO:0006784">
    <property type="term" value="P:heme A biosynthetic process"/>
    <property type="evidence" value="ECO:0007669"/>
    <property type="project" value="InterPro"/>
</dbReference>
<feature type="transmembrane region" description="Helical" evidence="12">
    <location>
        <begin position="12"/>
        <end position="30"/>
    </location>
</feature>
<dbReference type="RefSeq" id="WP_094412410.1">
    <property type="nucleotide sequence ID" value="NZ_NOXV01000166.1"/>
</dbReference>
<comment type="pathway">
    <text evidence="11">Porphyrin-containing compound metabolism.</text>
</comment>